<dbReference type="AlphaFoldDB" id="A0AAW2HWE3"/>
<evidence type="ECO:0000256" key="5">
    <source>
        <dbReference type="ARBA" id="ARBA00022692"/>
    </source>
</evidence>
<dbReference type="PANTHER" id="PTHR46061:SF3">
    <property type="entry name" value="THYROTROPIN-RELEASING HORMONE RECEPTOR"/>
    <property type="match status" value="1"/>
</dbReference>
<name>A0AAW2HWE3_9NEOP</name>
<evidence type="ECO:0000256" key="1">
    <source>
        <dbReference type="ARBA" id="ARBA00004100"/>
    </source>
</evidence>
<feature type="transmembrane region" description="Helical" evidence="10">
    <location>
        <begin position="125"/>
        <end position="147"/>
    </location>
</feature>
<dbReference type="Gene3D" id="1.20.1070.10">
    <property type="entry name" value="Rhodopsin 7-helix transmembrane proteins"/>
    <property type="match status" value="1"/>
</dbReference>
<evidence type="ECO:0000259" key="11">
    <source>
        <dbReference type="PROSITE" id="PS50262"/>
    </source>
</evidence>
<keyword evidence="9" id="KW-0297">G-protein coupled receptor</keyword>
<comment type="caution">
    <text evidence="12">The sequence shown here is derived from an EMBL/GenBank/DDBJ whole genome shotgun (WGS) entry which is preliminary data.</text>
</comment>
<keyword evidence="6 10" id="KW-1133">Transmembrane helix</keyword>
<keyword evidence="5 9" id="KW-0812">Transmembrane</keyword>
<gene>
    <name evidence="12" type="ORF">PYX00_006799</name>
</gene>
<dbReference type="InterPro" id="IPR000276">
    <property type="entry name" value="GPCR_Rhodpsn"/>
</dbReference>
<keyword evidence="9" id="KW-0807">Transducer</keyword>
<evidence type="ECO:0000256" key="2">
    <source>
        <dbReference type="ARBA" id="ARBA00004370"/>
    </source>
</evidence>
<keyword evidence="9" id="KW-0675">Receptor</keyword>
<comment type="similarity">
    <text evidence="3 9">Belongs to the G-protein coupled receptor 1 family.</text>
</comment>
<feature type="transmembrane region" description="Helical" evidence="10">
    <location>
        <begin position="72"/>
        <end position="90"/>
    </location>
</feature>
<comment type="subcellular location">
    <subcellularLocation>
        <location evidence="2">Membrane</location>
    </subcellularLocation>
</comment>
<reference evidence="12" key="1">
    <citation type="journal article" date="2024" name="Gigascience">
        <title>Chromosome-level genome of the poultry shaft louse Menopon gallinae provides insight into the host-switching and adaptive evolution of parasitic lice.</title>
        <authorList>
            <person name="Xu Y."/>
            <person name="Ma L."/>
            <person name="Liu S."/>
            <person name="Liang Y."/>
            <person name="Liu Q."/>
            <person name="He Z."/>
            <person name="Tian L."/>
            <person name="Duan Y."/>
            <person name="Cai W."/>
            <person name="Li H."/>
            <person name="Song F."/>
        </authorList>
    </citation>
    <scope>NUCLEOTIDE SEQUENCE</scope>
    <source>
        <strain evidence="12">Cailab_2023a</strain>
    </source>
</reference>
<evidence type="ECO:0000256" key="9">
    <source>
        <dbReference type="RuleBase" id="RU000688"/>
    </source>
</evidence>
<keyword evidence="7 10" id="KW-0472">Membrane</keyword>
<proteinExistence type="inferred from homology"/>
<evidence type="ECO:0000256" key="4">
    <source>
        <dbReference type="ARBA" id="ARBA00018873"/>
    </source>
</evidence>
<evidence type="ECO:0000256" key="6">
    <source>
        <dbReference type="ARBA" id="ARBA00022989"/>
    </source>
</evidence>
<dbReference type="PRINTS" id="PR00237">
    <property type="entry name" value="GPCRRHODOPSN"/>
</dbReference>
<dbReference type="InterPro" id="IPR017452">
    <property type="entry name" value="GPCR_Rhodpsn_7TM"/>
</dbReference>
<evidence type="ECO:0000256" key="7">
    <source>
        <dbReference type="ARBA" id="ARBA00023136"/>
    </source>
</evidence>
<dbReference type="GO" id="GO:0004997">
    <property type="term" value="F:thyrotropin-releasing hormone receptor activity"/>
    <property type="evidence" value="ECO:0007669"/>
    <property type="project" value="InterPro"/>
</dbReference>
<evidence type="ECO:0000313" key="12">
    <source>
        <dbReference type="EMBL" id="KAL0274347.1"/>
    </source>
</evidence>
<evidence type="ECO:0000256" key="10">
    <source>
        <dbReference type="SAM" id="Phobius"/>
    </source>
</evidence>
<evidence type="ECO:0000256" key="8">
    <source>
        <dbReference type="ARBA" id="ARBA00032251"/>
    </source>
</evidence>
<dbReference type="PROSITE" id="PS50262">
    <property type="entry name" value="G_PROTEIN_RECEP_F1_2"/>
    <property type="match status" value="1"/>
</dbReference>
<protein>
    <recommendedName>
        <fullName evidence="4">Thyrotropin-releasing hormone receptor</fullName>
    </recommendedName>
    <alternativeName>
        <fullName evidence="8">Thyroliberin receptor</fullName>
    </alternativeName>
</protein>
<evidence type="ECO:0000256" key="3">
    <source>
        <dbReference type="ARBA" id="ARBA00010663"/>
    </source>
</evidence>
<organism evidence="12">
    <name type="scientific">Menopon gallinae</name>
    <name type="common">poultry shaft louse</name>
    <dbReference type="NCBI Taxonomy" id="328185"/>
    <lineage>
        <taxon>Eukaryota</taxon>
        <taxon>Metazoa</taxon>
        <taxon>Ecdysozoa</taxon>
        <taxon>Arthropoda</taxon>
        <taxon>Hexapoda</taxon>
        <taxon>Insecta</taxon>
        <taxon>Pterygota</taxon>
        <taxon>Neoptera</taxon>
        <taxon>Paraneoptera</taxon>
        <taxon>Psocodea</taxon>
        <taxon>Troctomorpha</taxon>
        <taxon>Phthiraptera</taxon>
        <taxon>Amblycera</taxon>
        <taxon>Menoponidae</taxon>
        <taxon>Menopon</taxon>
    </lineage>
</organism>
<dbReference type="GO" id="GO:0016020">
    <property type="term" value="C:membrane"/>
    <property type="evidence" value="ECO:0007669"/>
    <property type="project" value="UniProtKB-SubCell"/>
</dbReference>
<dbReference type="Pfam" id="PF00001">
    <property type="entry name" value="7tm_1"/>
    <property type="match status" value="1"/>
</dbReference>
<accession>A0AAW2HWE3</accession>
<comment type="function">
    <text evidence="1">Receptor for thyrotropin-releasing hormone (TRH). Upon ligand binding, this G-protein-coupled receptor triggers activation of the phosphatidylinositol (IP3)-calcium-protein kinase C (PKC) pathway.</text>
</comment>
<dbReference type="EMBL" id="JARGDH010000003">
    <property type="protein sequence ID" value="KAL0274347.1"/>
    <property type="molecule type" value="Genomic_DNA"/>
</dbReference>
<dbReference type="PANTHER" id="PTHR46061">
    <property type="entry name" value="THYROTROPIN-RELEASING HORMONE RECEPTOR"/>
    <property type="match status" value="1"/>
</dbReference>
<dbReference type="PROSITE" id="PS00237">
    <property type="entry name" value="G_PROTEIN_RECEP_F1_1"/>
    <property type="match status" value="1"/>
</dbReference>
<sequence length="241" mass="26880">MATVPNEILSYHVSIDRWLTGNVGCILHVFSYNIGINASSLSLVAFTVERYVAICHPMKAHTGCTVRRAKKVILIVWIFTICYCTPWLFLTGVTPLGLRSNPQAVQCNFLLPREKYLYIYLADMFLFYVVPLSVSCYLYICIARVLLSRGVSTTRDRASGAIHLEMRSGSSTKTQVSLISVISFPSPDFFGPVRRPAAVANLVKKRKNGSRTNRCSQVKCGTRDIAETLPGNRLYPVCDSN</sequence>
<dbReference type="InterPro" id="IPR002120">
    <property type="entry name" value="TRH_rcpt_1"/>
</dbReference>
<feature type="domain" description="G-protein coupled receptors family 1 profile" evidence="11">
    <location>
        <begin position="1"/>
        <end position="182"/>
    </location>
</feature>
<dbReference type="SUPFAM" id="SSF81321">
    <property type="entry name" value="Family A G protein-coupled receptor-like"/>
    <property type="match status" value="1"/>
</dbReference>